<sequence length="85" mass="9884">MEIAVADRTRFGQTFTILERYSNDPKKRKVIKEKLKTYNLRTRPKGIVQNPKKKSAEVSRIFGNENNTTLKLYSISVSFKTAHPR</sequence>
<proteinExistence type="predicted"/>
<comment type="caution">
    <text evidence="1">The sequence shown here is derived from an EMBL/GenBank/DDBJ whole genome shotgun (WGS) entry which is preliminary data.</text>
</comment>
<name>M6Q7C9_9LEPT</name>
<dbReference type="AlphaFoldDB" id="M6Q7C9"/>
<evidence type="ECO:0000313" key="2">
    <source>
        <dbReference type="Proteomes" id="UP000012118"/>
    </source>
</evidence>
<keyword evidence="2" id="KW-1185">Reference proteome</keyword>
<reference evidence="1 2" key="1">
    <citation type="submission" date="2013-01" db="EMBL/GenBank/DDBJ databases">
        <authorList>
            <person name="Harkins D.M."/>
            <person name="Durkin A.S."/>
            <person name="Brinkac L.M."/>
            <person name="Haft D.H."/>
            <person name="Selengut J.D."/>
            <person name="Sanka R."/>
            <person name="DePew J."/>
            <person name="Purushe J."/>
            <person name="Chanthongthip A."/>
            <person name="Lattana O."/>
            <person name="Phetsouvanh R."/>
            <person name="Newton P.N."/>
            <person name="Vinetz J.M."/>
            <person name="Sutton G.G."/>
            <person name="Nierman W.C."/>
            <person name="Fouts D.E."/>
        </authorList>
    </citation>
    <scope>NUCLEOTIDE SEQUENCE [LARGE SCALE GENOMIC DNA]</scope>
    <source>
        <strain evidence="1 2">UI 13098</strain>
    </source>
</reference>
<gene>
    <name evidence="1" type="ORF">LEP1GSC108_3438</name>
</gene>
<organism evidence="1 2">
    <name type="scientific">Leptospira weilii str. UI 13098</name>
    <dbReference type="NCBI Taxonomy" id="1088542"/>
    <lineage>
        <taxon>Bacteria</taxon>
        <taxon>Pseudomonadati</taxon>
        <taxon>Spirochaetota</taxon>
        <taxon>Spirochaetia</taxon>
        <taxon>Leptospirales</taxon>
        <taxon>Leptospiraceae</taxon>
        <taxon>Leptospira</taxon>
    </lineage>
</organism>
<evidence type="ECO:0000313" key="1">
    <source>
        <dbReference type="EMBL" id="EMN91511.1"/>
    </source>
</evidence>
<dbReference type="EMBL" id="AHNU02000029">
    <property type="protein sequence ID" value="EMN91511.1"/>
    <property type="molecule type" value="Genomic_DNA"/>
</dbReference>
<dbReference type="Proteomes" id="UP000012118">
    <property type="component" value="Unassembled WGS sequence"/>
</dbReference>
<protein>
    <submittedName>
        <fullName evidence="1">Uncharacterized protein</fullName>
    </submittedName>
</protein>
<accession>M6Q7C9</accession>